<keyword evidence="2" id="KW-1185">Reference proteome</keyword>
<dbReference type="Proteomes" id="UP001061991">
    <property type="component" value="Plasmid p_unnamed2"/>
</dbReference>
<reference evidence="1" key="1">
    <citation type="submission" date="2022-09" db="EMBL/GenBank/DDBJ databases">
        <title>Interaction between co-microsymbionts with complementary sets of symbiotic genes in legume-rhizobium systems.</title>
        <authorList>
            <person name="Safronova V."/>
            <person name="Sazanova A."/>
            <person name="Afonin A."/>
            <person name="Chirak E."/>
        </authorList>
    </citation>
    <scope>NUCLEOTIDE SEQUENCE</scope>
    <source>
        <strain evidence="1">A18/3m</strain>
    </source>
</reference>
<dbReference type="EMBL" id="CP104971">
    <property type="protein sequence ID" value="UXN58304.1"/>
    <property type="molecule type" value="Genomic_DNA"/>
</dbReference>
<accession>A0ACD4CXN0</accession>
<geneLocation type="plasmid" evidence="1 2">
    <name>p_unnamed2</name>
</geneLocation>
<proteinExistence type="predicted"/>
<keyword evidence="1" id="KW-0614">Plasmid</keyword>
<gene>
    <name evidence="1" type="ORF">N8E88_05715</name>
</gene>
<evidence type="ECO:0000313" key="1">
    <source>
        <dbReference type="EMBL" id="UXN58304.1"/>
    </source>
</evidence>
<sequence>MAGVPGVGGGSQSSDSSINKMTEAFDKAIEKSAKITEITTEKKVALDAAKQRPNN</sequence>
<name>A0ACD4CXN0_9HYPH</name>
<organism evidence="1 2">
    <name type="scientific">Phyllobacterium zundukense</name>
    <dbReference type="NCBI Taxonomy" id="1867719"/>
    <lineage>
        <taxon>Bacteria</taxon>
        <taxon>Pseudomonadati</taxon>
        <taxon>Pseudomonadota</taxon>
        <taxon>Alphaproteobacteria</taxon>
        <taxon>Hyphomicrobiales</taxon>
        <taxon>Phyllobacteriaceae</taxon>
        <taxon>Phyllobacterium</taxon>
    </lineage>
</organism>
<protein>
    <submittedName>
        <fullName evidence="1">Uncharacterized protein</fullName>
    </submittedName>
</protein>
<evidence type="ECO:0000313" key="2">
    <source>
        <dbReference type="Proteomes" id="UP001061991"/>
    </source>
</evidence>